<sequence length="173" mass="20445">MPFSIQMASPPSTSKKLKTLIRNFIVSQLSCIDVVLAKAKLVCTEFVEETNLKNVHMLLSLMFKKNKNKNRFNLSSFRFYYNWSSSHVVPKSSIYDGYVSYDPTWDSFEEEATSELHDLSRYLHWLEEKNNRAYDINDIDSLADKYIANCHQKFILEKQESDRRFQEMMMRSV</sequence>
<organism evidence="1 2">
    <name type="scientific">Cynara cardunculus var. scolymus</name>
    <name type="common">Globe artichoke</name>
    <name type="synonym">Cynara scolymus</name>
    <dbReference type="NCBI Taxonomy" id="59895"/>
    <lineage>
        <taxon>Eukaryota</taxon>
        <taxon>Viridiplantae</taxon>
        <taxon>Streptophyta</taxon>
        <taxon>Embryophyta</taxon>
        <taxon>Tracheophyta</taxon>
        <taxon>Spermatophyta</taxon>
        <taxon>Magnoliopsida</taxon>
        <taxon>eudicotyledons</taxon>
        <taxon>Gunneridae</taxon>
        <taxon>Pentapetalae</taxon>
        <taxon>asterids</taxon>
        <taxon>campanulids</taxon>
        <taxon>Asterales</taxon>
        <taxon>Asteraceae</taxon>
        <taxon>Carduoideae</taxon>
        <taxon>Cardueae</taxon>
        <taxon>Carduinae</taxon>
        <taxon>Cynara</taxon>
    </lineage>
</organism>
<gene>
    <name evidence="1" type="ORF">Ccrd_018186</name>
</gene>
<reference evidence="1 2" key="1">
    <citation type="journal article" date="2016" name="Sci. Rep.">
        <title>The genome sequence of the outbreeding globe artichoke constructed de novo incorporating a phase-aware low-pass sequencing strategy of F1 progeny.</title>
        <authorList>
            <person name="Scaglione D."/>
            <person name="Reyes-Chin-Wo S."/>
            <person name="Acquadro A."/>
            <person name="Froenicke L."/>
            <person name="Portis E."/>
            <person name="Beitel C."/>
            <person name="Tirone M."/>
            <person name="Mauro R."/>
            <person name="Lo Monaco A."/>
            <person name="Mauromicale G."/>
            <person name="Faccioli P."/>
            <person name="Cattivelli L."/>
            <person name="Rieseberg L."/>
            <person name="Michelmore R."/>
            <person name="Lanteri S."/>
        </authorList>
    </citation>
    <scope>NUCLEOTIDE SEQUENCE [LARGE SCALE GENOMIC DNA]</scope>
    <source>
        <strain evidence="1">2C</strain>
    </source>
</reference>
<dbReference type="Proteomes" id="UP000243975">
    <property type="component" value="Unassembled WGS sequence"/>
</dbReference>
<evidence type="ECO:0000313" key="1">
    <source>
        <dbReference type="EMBL" id="KVI03504.1"/>
    </source>
</evidence>
<accession>A0A103Y6N8</accession>
<dbReference type="AlphaFoldDB" id="A0A103Y6N8"/>
<name>A0A103Y6N8_CYNCS</name>
<evidence type="ECO:0000313" key="2">
    <source>
        <dbReference type="Proteomes" id="UP000243975"/>
    </source>
</evidence>
<dbReference type="Pfam" id="PF05553">
    <property type="entry name" value="DUF761"/>
    <property type="match status" value="1"/>
</dbReference>
<dbReference type="PANTHER" id="PTHR33450:SF4">
    <property type="entry name" value="OS04G0665666 PROTEIN"/>
    <property type="match status" value="1"/>
</dbReference>
<dbReference type="EMBL" id="LEKV01002347">
    <property type="protein sequence ID" value="KVI03504.1"/>
    <property type="molecule type" value="Genomic_DNA"/>
</dbReference>
<dbReference type="STRING" id="59895.A0A103Y6N8"/>
<comment type="caution">
    <text evidence="1">The sequence shown here is derived from an EMBL/GenBank/DDBJ whole genome shotgun (WGS) entry which is preliminary data.</text>
</comment>
<proteinExistence type="predicted"/>
<dbReference type="PANTHER" id="PTHR33450">
    <property type="entry name" value="EMB|CAB67623.1-RELATED"/>
    <property type="match status" value="1"/>
</dbReference>
<dbReference type="Gramene" id="KVI03504">
    <property type="protein sequence ID" value="KVI03504"/>
    <property type="gene ID" value="Ccrd_018186"/>
</dbReference>
<dbReference type="InterPro" id="IPR008480">
    <property type="entry name" value="DUF761_pln"/>
</dbReference>
<protein>
    <submittedName>
        <fullName evidence="1">Uncharacterized protein</fullName>
    </submittedName>
</protein>
<keyword evidence="2" id="KW-1185">Reference proteome</keyword>